<feature type="non-terminal residue" evidence="2">
    <location>
        <position position="308"/>
    </location>
</feature>
<feature type="compositionally biased region" description="Polar residues" evidence="1">
    <location>
        <begin position="53"/>
        <end position="68"/>
    </location>
</feature>
<evidence type="ECO:0000313" key="3">
    <source>
        <dbReference type="Proteomes" id="UP001432322"/>
    </source>
</evidence>
<keyword evidence="3" id="KW-1185">Reference proteome</keyword>
<evidence type="ECO:0000313" key="2">
    <source>
        <dbReference type="EMBL" id="GMT17839.1"/>
    </source>
</evidence>
<evidence type="ECO:0000256" key="1">
    <source>
        <dbReference type="SAM" id="MobiDB-lite"/>
    </source>
</evidence>
<feature type="compositionally biased region" description="Basic and acidic residues" evidence="1">
    <location>
        <begin position="284"/>
        <end position="293"/>
    </location>
</feature>
<accession>A0AAV5VEH1</accession>
<gene>
    <name evidence="2" type="ORF">PFISCL1PPCAC_9136</name>
</gene>
<proteinExistence type="predicted"/>
<feature type="region of interest" description="Disordered" evidence="1">
    <location>
        <begin position="39"/>
        <end position="149"/>
    </location>
</feature>
<organism evidence="2 3">
    <name type="scientific">Pristionchus fissidentatus</name>
    <dbReference type="NCBI Taxonomy" id="1538716"/>
    <lineage>
        <taxon>Eukaryota</taxon>
        <taxon>Metazoa</taxon>
        <taxon>Ecdysozoa</taxon>
        <taxon>Nematoda</taxon>
        <taxon>Chromadorea</taxon>
        <taxon>Rhabditida</taxon>
        <taxon>Rhabditina</taxon>
        <taxon>Diplogasteromorpha</taxon>
        <taxon>Diplogasteroidea</taxon>
        <taxon>Neodiplogasteridae</taxon>
        <taxon>Pristionchus</taxon>
    </lineage>
</organism>
<sequence length="308" mass="34259">GFVHCIQLTLQELIEIKDQSEVAEEKPDDVIMPKEEYRDAVMDPIDTPPVTLPYTQPIDTPMSLQSDSVPEGTEFDVNLHADEAMNEETQSIPGGADGSEEGKSHSMDDYSINPIDNTSVDSTSDVDNVREEQTKDMSQANSDGADDDFDILTADVVDIWGREDDSFPRLDMPKEVDCAELSGEEKEEEDDEETPTKDEEKEKAKKADSGADDEPPVKKANTPAKKTPTKDNSIPIVDTPEVIDLVASCGEEEEEEQAEYGYEEKEKKEGKMEDEDDEEIKEDEEVKAKKADSDDYDEPLVKKAKTPA</sequence>
<comment type="caution">
    <text evidence="2">The sequence shown here is derived from an EMBL/GenBank/DDBJ whole genome shotgun (WGS) entry which is preliminary data.</text>
</comment>
<name>A0AAV5VEH1_9BILA</name>
<dbReference type="EMBL" id="BTSY01000003">
    <property type="protein sequence ID" value="GMT17839.1"/>
    <property type="molecule type" value="Genomic_DNA"/>
</dbReference>
<feature type="compositionally biased region" description="Acidic residues" evidence="1">
    <location>
        <begin position="272"/>
        <end position="283"/>
    </location>
</feature>
<protein>
    <submittedName>
        <fullName evidence="2">Uncharacterized protein</fullName>
    </submittedName>
</protein>
<feature type="compositionally biased region" description="Basic and acidic residues" evidence="1">
    <location>
        <begin position="262"/>
        <end position="271"/>
    </location>
</feature>
<feature type="non-terminal residue" evidence="2">
    <location>
        <position position="1"/>
    </location>
</feature>
<reference evidence="2" key="1">
    <citation type="submission" date="2023-10" db="EMBL/GenBank/DDBJ databases">
        <title>Genome assembly of Pristionchus species.</title>
        <authorList>
            <person name="Yoshida K."/>
            <person name="Sommer R.J."/>
        </authorList>
    </citation>
    <scope>NUCLEOTIDE SEQUENCE</scope>
    <source>
        <strain evidence="2">RS5133</strain>
    </source>
</reference>
<feature type="compositionally biased region" description="Low complexity" evidence="1">
    <location>
        <begin position="116"/>
        <end position="126"/>
    </location>
</feature>
<feature type="compositionally biased region" description="Basic and acidic residues" evidence="1">
    <location>
        <begin position="163"/>
        <end position="177"/>
    </location>
</feature>
<feature type="compositionally biased region" description="Basic and acidic residues" evidence="1">
    <location>
        <begin position="194"/>
        <end position="209"/>
    </location>
</feature>
<dbReference type="AlphaFoldDB" id="A0AAV5VEH1"/>
<feature type="region of interest" description="Disordered" evidence="1">
    <location>
        <begin position="163"/>
        <end position="308"/>
    </location>
</feature>
<dbReference type="Proteomes" id="UP001432322">
    <property type="component" value="Unassembled WGS sequence"/>
</dbReference>